<organism evidence="1 2">
    <name type="scientific">Hibiscus sabdariffa</name>
    <name type="common">roselle</name>
    <dbReference type="NCBI Taxonomy" id="183260"/>
    <lineage>
        <taxon>Eukaryota</taxon>
        <taxon>Viridiplantae</taxon>
        <taxon>Streptophyta</taxon>
        <taxon>Embryophyta</taxon>
        <taxon>Tracheophyta</taxon>
        <taxon>Spermatophyta</taxon>
        <taxon>Magnoliopsida</taxon>
        <taxon>eudicotyledons</taxon>
        <taxon>Gunneridae</taxon>
        <taxon>Pentapetalae</taxon>
        <taxon>rosids</taxon>
        <taxon>malvids</taxon>
        <taxon>Malvales</taxon>
        <taxon>Malvaceae</taxon>
        <taxon>Malvoideae</taxon>
        <taxon>Hibiscus</taxon>
    </lineage>
</organism>
<name>A0ABR2PJ70_9ROSI</name>
<protein>
    <submittedName>
        <fullName evidence="1">Uncharacterized protein</fullName>
    </submittedName>
</protein>
<accession>A0ABR2PJ70</accession>
<evidence type="ECO:0000313" key="2">
    <source>
        <dbReference type="Proteomes" id="UP001396334"/>
    </source>
</evidence>
<reference evidence="1 2" key="1">
    <citation type="journal article" date="2024" name="G3 (Bethesda)">
        <title>Genome assembly of Hibiscus sabdariffa L. provides insights into metabolisms of medicinal natural products.</title>
        <authorList>
            <person name="Kim T."/>
        </authorList>
    </citation>
    <scope>NUCLEOTIDE SEQUENCE [LARGE SCALE GENOMIC DNA]</scope>
    <source>
        <strain evidence="1">TK-2024</strain>
        <tissue evidence="1">Old leaves</tissue>
    </source>
</reference>
<proteinExistence type="predicted"/>
<dbReference type="Proteomes" id="UP001396334">
    <property type="component" value="Unassembled WGS sequence"/>
</dbReference>
<sequence>MILWKEKGGVDKDSWYNFIEDDLRNIFKKVVRMLFNGIDDKRCDGLYGNLAKSILISDNGDRAKFLPFSIAHSKSVDLDKFQHLIYNIIGLPFGMPQVIDNNSGFNLPYELSHFLFHLDNNF</sequence>
<comment type="caution">
    <text evidence="1">The sequence shown here is derived from an EMBL/GenBank/DDBJ whole genome shotgun (WGS) entry which is preliminary data.</text>
</comment>
<keyword evidence="2" id="KW-1185">Reference proteome</keyword>
<dbReference type="EMBL" id="JBBPBN010000059">
    <property type="protein sequence ID" value="KAK8988336.1"/>
    <property type="molecule type" value="Genomic_DNA"/>
</dbReference>
<gene>
    <name evidence="1" type="ORF">V6N11_065928</name>
</gene>
<evidence type="ECO:0000313" key="1">
    <source>
        <dbReference type="EMBL" id="KAK8988336.1"/>
    </source>
</evidence>